<evidence type="ECO:0000313" key="3">
    <source>
        <dbReference type="Proteomes" id="UP001454036"/>
    </source>
</evidence>
<dbReference type="PANTHER" id="PTHR31676">
    <property type="entry name" value="T31J12.3 PROTEIN-RELATED"/>
    <property type="match status" value="1"/>
</dbReference>
<dbReference type="Pfam" id="PF04398">
    <property type="entry name" value="DUF538"/>
    <property type="match status" value="1"/>
</dbReference>
<dbReference type="PANTHER" id="PTHR31676:SF10">
    <property type="entry name" value="EXPRESSED PROTEIN"/>
    <property type="match status" value="1"/>
</dbReference>
<dbReference type="AlphaFoldDB" id="A0AAV3PDU3"/>
<dbReference type="Gene3D" id="2.30.240.10">
    <property type="entry name" value="At5g01610-like"/>
    <property type="match status" value="1"/>
</dbReference>
<dbReference type="SUPFAM" id="SSF141562">
    <property type="entry name" value="At5g01610-like"/>
    <property type="match status" value="1"/>
</dbReference>
<gene>
    <name evidence="2" type="ORF">LIER_07720</name>
</gene>
<feature type="compositionally biased region" description="Polar residues" evidence="1">
    <location>
        <begin position="179"/>
        <end position="189"/>
    </location>
</feature>
<accession>A0AAV3PDU3</accession>
<evidence type="ECO:0000313" key="2">
    <source>
        <dbReference type="EMBL" id="GAA0148212.1"/>
    </source>
</evidence>
<organism evidence="2 3">
    <name type="scientific">Lithospermum erythrorhizon</name>
    <name type="common">Purple gromwell</name>
    <name type="synonym">Lithospermum officinale var. erythrorhizon</name>
    <dbReference type="NCBI Taxonomy" id="34254"/>
    <lineage>
        <taxon>Eukaryota</taxon>
        <taxon>Viridiplantae</taxon>
        <taxon>Streptophyta</taxon>
        <taxon>Embryophyta</taxon>
        <taxon>Tracheophyta</taxon>
        <taxon>Spermatophyta</taxon>
        <taxon>Magnoliopsida</taxon>
        <taxon>eudicotyledons</taxon>
        <taxon>Gunneridae</taxon>
        <taxon>Pentapetalae</taxon>
        <taxon>asterids</taxon>
        <taxon>lamiids</taxon>
        <taxon>Boraginales</taxon>
        <taxon>Boraginaceae</taxon>
        <taxon>Boraginoideae</taxon>
        <taxon>Lithospermeae</taxon>
        <taxon>Lithospermum</taxon>
    </lineage>
</organism>
<feature type="region of interest" description="Disordered" evidence="1">
    <location>
        <begin position="161"/>
        <end position="222"/>
    </location>
</feature>
<dbReference type="Proteomes" id="UP001454036">
    <property type="component" value="Unassembled WGS sequence"/>
</dbReference>
<dbReference type="InterPro" id="IPR007493">
    <property type="entry name" value="DUF538"/>
</dbReference>
<dbReference type="InterPro" id="IPR036758">
    <property type="entry name" value="At5g01610-like"/>
</dbReference>
<evidence type="ECO:0000256" key="1">
    <source>
        <dbReference type="SAM" id="MobiDB-lite"/>
    </source>
</evidence>
<reference evidence="2 3" key="1">
    <citation type="submission" date="2024-01" db="EMBL/GenBank/DDBJ databases">
        <title>The complete chloroplast genome sequence of Lithospermum erythrorhizon: insights into the phylogenetic relationship among Boraginaceae species and the maternal lineages of purple gromwells.</title>
        <authorList>
            <person name="Okada T."/>
            <person name="Watanabe K."/>
        </authorList>
    </citation>
    <scope>NUCLEOTIDE SEQUENCE [LARGE SCALE GENOMIC DNA]</scope>
</reference>
<name>A0AAV3PDU3_LITER</name>
<dbReference type="EMBL" id="BAABME010001202">
    <property type="protein sequence ID" value="GAA0148212.1"/>
    <property type="molecule type" value="Genomic_DNA"/>
</dbReference>
<proteinExistence type="predicted"/>
<protein>
    <submittedName>
        <fullName evidence="2">Uncharacterized protein</fullName>
    </submittedName>
</protein>
<comment type="caution">
    <text evidence="2">The sequence shown here is derived from an EMBL/GenBank/DDBJ whole genome shotgun (WGS) entry which is preliminary data.</text>
</comment>
<sequence>MSSLVTEEMRAKATELYTGDEICQEKSKFLLTEMGLPNGLLPLENIEECGYVESTGFVWLKQKKKKEHKFEKIGKFCQYAPEITAIIEKNRIKKLTGVKVKELLMWVSISDICIDDPASGKITFKTPTGLFRTFPVSAFQLDVPEKKKEVEVKKDVGADAVKTPSKADATEKNHADSNGVKTPSMATETLKNHADANGVKTSSMETETMKKDANANGVKAPSAAVAEVKKVAEAMQME</sequence>
<keyword evidence="3" id="KW-1185">Reference proteome</keyword>